<dbReference type="Proteomes" id="UP000324091">
    <property type="component" value="Chromosome 18"/>
</dbReference>
<evidence type="ECO:0000313" key="4">
    <source>
        <dbReference type="Proteomes" id="UP000324091"/>
    </source>
</evidence>
<keyword evidence="1" id="KW-0175">Coiled coil</keyword>
<accession>A0A5C6NR01</accession>
<feature type="compositionally biased region" description="Basic residues" evidence="2">
    <location>
        <begin position="142"/>
        <end position="152"/>
    </location>
</feature>
<name>A0A5C6NR01_9TELE</name>
<reference evidence="3 4" key="1">
    <citation type="submission" date="2019-04" db="EMBL/GenBank/DDBJ databases">
        <title>Chromosome genome assembly for Takifugu flavidus.</title>
        <authorList>
            <person name="Xiao S."/>
        </authorList>
    </citation>
    <scope>NUCLEOTIDE SEQUENCE [LARGE SCALE GENOMIC DNA]</scope>
    <source>
        <strain evidence="3">HTHZ2018</strain>
        <tissue evidence="3">Muscle</tissue>
    </source>
</reference>
<protein>
    <submittedName>
        <fullName evidence="3">Uncharacterized protein</fullName>
    </submittedName>
</protein>
<keyword evidence="4" id="KW-1185">Reference proteome</keyword>
<evidence type="ECO:0000256" key="1">
    <source>
        <dbReference type="SAM" id="Coils"/>
    </source>
</evidence>
<feature type="region of interest" description="Disordered" evidence="2">
    <location>
        <begin position="128"/>
        <end position="169"/>
    </location>
</feature>
<comment type="caution">
    <text evidence="3">The sequence shown here is derived from an EMBL/GenBank/DDBJ whole genome shotgun (WGS) entry which is preliminary data.</text>
</comment>
<gene>
    <name evidence="3" type="ORF">D4764_18G0007680</name>
</gene>
<dbReference type="AlphaFoldDB" id="A0A5C6NR01"/>
<proteinExistence type="predicted"/>
<feature type="coiled-coil region" evidence="1">
    <location>
        <begin position="30"/>
        <end position="57"/>
    </location>
</feature>
<evidence type="ECO:0000313" key="3">
    <source>
        <dbReference type="EMBL" id="TWW69962.1"/>
    </source>
</evidence>
<evidence type="ECO:0000256" key="2">
    <source>
        <dbReference type="SAM" id="MobiDB-lite"/>
    </source>
</evidence>
<dbReference type="EMBL" id="RHFK02000010">
    <property type="protein sequence ID" value="TWW69962.1"/>
    <property type="molecule type" value="Genomic_DNA"/>
</dbReference>
<organism evidence="3 4">
    <name type="scientific">Takifugu flavidus</name>
    <name type="common">sansaifugu</name>
    <dbReference type="NCBI Taxonomy" id="433684"/>
    <lineage>
        <taxon>Eukaryota</taxon>
        <taxon>Metazoa</taxon>
        <taxon>Chordata</taxon>
        <taxon>Craniata</taxon>
        <taxon>Vertebrata</taxon>
        <taxon>Euteleostomi</taxon>
        <taxon>Actinopterygii</taxon>
        <taxon>Neopterygii</taxon>
        <taxon>Teleostei</taxon>
        <taxon>Neoteleostei</taxon>
        <taxon>Acanthomorphata</taxon>
        <taxon>Eupercaria</taxon>
        <taxon>Tetraodontiformes</taxon>
        <taxon>Tetradontoidea</taxon>
        <taxon>Tetraodontidae</taxon>
        <taxon>Takifugu</taxon>
    </lineage>
</organism>
<sequence>MTETEHMETLKPLNTRPLHTFTRDSIGTTCSALQEKVESLQRRLHASEKKLFSKELESEEKECCSRLCSEESLTQSGCAECPVISLCFDLDTHGEESADGNRRPAFVPWYVHQRHSFSIVPSNPHTDPCAHFTRPSRPSPSGRRKSGGKARRSPLQSQRRCTPLPSMQGELTADPAGVFWSRLWRVNLFTTPKQEGWLELPGRRDASALVSASVCSANRRFALVDSTASGLVITGW</sequence>